<proteinExistence type="predicted"/>
<evidence type="ECO:0000313" key="1">
    <source>
        <dbReference type="EMBL" id="JAH82951.1"/>
    </source>
</evidence>
<reference evidence="1" key="1">
    <citation type="submission" date="2014-11" db="EMBL/GenBank/DDBJ databases">
        <authorList>
            <person name="Amaro Gonzalez C."/>
        </authorList>
    </citation>
    <scope>NUCLEOTIDE SEQUENCE</scope>
</reference>
<organism evidence="1">
    <name type="scientific">Anguilla anguilla</name>
    <name type="common">European freshwater eel</name>
    <name type="synonym">Muraena anguilla</name>
    <dbReference type="NCBI Taxonomy" id="7936"/>
    <lineage>
        <taxon>Eukaryota</taxon>
        <taxon>Metazoa</taxon>
        <taxon>Chordata</taxon>
        <taxon>Craniata</taxon>
        <taxon>Vertebrata</taxon>
        <taxon>Euteleostomi</taxon>
        <taxon>Actinopterygii</taxon>
        <taxon>Neopterygii</taxon>
        <taxon>Teleostei</taxon>
        <taxon>Anguilliformes</taxon>
        <taxon>Anguillidae</taxon>
        <taxon>Anguilla</taxon>
    </lineage>
</organism>
<dbReference type="EMBL" id="GBXM01025626">
    <property type="protein sequence ID" value="JAH82951.1"/>
    <property type="molecule type" value="Transcribed_RNA"/>
</dbReference>
<protein>
    <submittedName>
        <fullName evidence="1">Uncharacterized protein</fullName>
    </submittedName>
</protein>
<name>A0A0E9VY30_ANGAN</name>
<sequence length="37" mass="4053">MVTMVKQNVISVLLGCFVNVITLPLQESNMDGENVLC</sequence>
<accession>A0A0E9VY30</accession>
<reference evidence="1" key="2">
    <citation type="journal article" date="2015" name="Fish Shellfish Immunol.">
        <title>Early steps in the European eel (Anguilla anguilla)-Vibrio vulnificus interaction in the gills: Role of the RtxA13 toxin.</title>
        <authorList>
            <person name="Callol A."/>
            <person name="Pajuelo D."/>
            <person name="Ebbesson L."/>
            <person name="Teles M."/>
            <person name="MacKenzie S."/>
            <person name="Amaro C."/>
        </authorList>
    </citation>
    <scope>NUCLEOTIDE SEQUENCE</scope>
</reference>
<dbReference type="AlphaFoldDB" id="A0A0E9VY30"/>